<sequence>MALTRERNGELSDPRVRRTQAALRSALIDLVQDHDLSRISVADVVEHAGVSRSTFYDHYHDVHELAEAACTAMIDDLIEAIPHPGSKDGPDTATDTLRTFFAHLAEHARLYRSVLGPQGSARVIDHVRRRATVAGYVGARCATTDDQAVAPVDYTAHTPHDVPAAFTAGALIGVATDWLERGCPRSPAEMAALTRPLLTALYHDDNCDADRSGESAV</sequence>
<dbReference type="InterPro" id="IPR001647">
    <property type="entry name" value="HTH_TetR"/>
</dbReference>
<dbReference type="Proteomes" id="UP000199202">
    <property type="component" value="Unassembled WGS sequence"/>
</dbReference>
<keyword evidence="1 2" id="KW-0238">DNA-binding</keyword>
<dbReference type="Pfam" id="PF14278">
    <property type="entry name" value="TetR_C_8"/>
    <property type="match status" value="1"/>
</dbReference>
<dbReference type="InterPro" id="IPR009057">
    <property type="entry name" value="Homeodomain-like_sf"/>
</dbReference>
<proteinExistence type="predicted"/>
<dbReference type="PANTHER" id="PTHR43479">
    <property type="entry name" value="ACREF/ENVCD OPERON REPRESSOR-RELATED"/>
    <property type="match status" value="1"/>
</dbReference>
<accession>A0A1G9J3R8</accession>
<dbReference type="InterPro" id="IPR039532">
    <property type="entry name" value="TetR_C_Firmicutes"/>
</dbReference>
<evidence type="ECO:0000256" key="2">
    <source>
        <dbReference type="PROSITE-ProRule" id="PRU00335"/>
    </source>
</evidence>
<evidence type="ECO:0000313" key="4">
    <source>
        <dbReference type="EMBL" id="SDL31814.1"/>
    </source>
</evidence>
<dbReference type="EMBL" id="FNDJ01000024">
    <property type="protein sequence ID" value="SDL31814.1"/>
    <property type="molecule type" value="Genomic_DNA"/>
</dbReference>
<dbReference type="InterPro" id="IPR050624">
    <property type="entry name" value="HTH-type_Tx_Regulator"/>
</dbReference>
<dbReference type="SUPFAM" id="SSF46689">
    <property type="entry name" value="Homeodomain-like"/>
    <property type="match status" value="1"/>
</dbReference>
<keyword evidence="5" id="KW-1185">Reference proteome</keyword>
<feature type="domain" description="HTH tetR-type" evidence="3">
    <location>
        <begin position="17"/>
        <end position="77"/>
    </location>
</feature>
<dbReference type="PANTHER" id="PTHR43479:SF7">
    <property type="entry name" value="TETR-FAMILY TRANSCRIPTIONAL REGULATOR"/>
    <property type="match status" value="1"/>
</dbReference>
<dbReference type="PROSITE" id="PS50977">
    <property type="entry name" value="HTH_TETR_2"/>
    <property type="match status" value="1"/>
</dbReference>
<name>A0A1G9J3R8_9ACTN</name>
<dbReference type="Pfam" id="PF00440">
    <property type="entry name" value="TetR_N"/>
    <property type="match status" value="1"/>
</dbReference>
<reference evidence="4 5" key="1">
    <citation type="submission" date="2016-10" db="EMBL/GenBank/DDBJ databases">
        <authorList>
            <person name="de Groot N.N."/>
        </authorList>
    </citation>
    <scope>NUCLEOTIDE SEQUENCE [LARGE SCALE GENOMIC DNA]</scope>
    <source>
        <strain evidence="4 5">CGMCC 4.6533</strain>
    </source>
</reference>
<evidence type="ECO:0000259" key="3">
    <source>
        <dbReference type="PROSITE" id="PS50977"/>
    </source>
</evidence>
<dbReference type="GO" id="GO:0003677">
    <property type="term" value="F:DNA binding"/>
    <property type="evidence" value="ECO:0007669"/>
    <property type="project" value="UniProtKB-UniRule"/>
</dbReference>
<dbReference type="Gene3D" id="1.10.357.10">
    <property type="entry name" value="Tetracycline Repressor, domain 2"/>
    <property type="match status" value="1"/>
</dbReference>
<evidence type="ECO:0000313" key="5">
    <source>
        <dbReference type="Proteomes" id="UP000199202"/>
    </source>
</evidence>
<evidence type="ECO:0000256" key="1">
    <source>
        <dbReference type="ARBA" id="ARBA00023125"/>
    </source>
</evidence>
<dbReference type="RefSeq" id="WP_245765571.1">
    <property type="nucleotide sequence ID" value="NZ_FNDJ01000024.1"/>
</dbReference>
<gene>
    <name evidence="4" type="ORF">SAMN05421869_124127</name>
</gene>
<organism evidence="4 5">
    <name type="scientific">Nonomuraea jiangxiensis</name>
    <dbReference type="NCBI Taxonomy" id="633440"/>
    <lineage>
        <taxon>Bacteria</taxon>
        <taxon>Bacillati</taxon>
        <taxon>Actinomycetota</taxon>
        <taxon>Actinomycetes</taxon>
        <taxon>Streptosporangiales</taxon>
        <taxon>Streptosporangiaceae</taxon>
        <taxon>Nonomuraea</taxon>
    </lineage>
</organism>
<dbReference type="AlphaFoldDB" id="A0A1G9J3R8"/>
<feature type="DNA-binding region" description="H-T-H motif" evidence="2">
    <location>
        <begin position="40"/>
        <end position="59"/>
    </location>
</feature>
<protein>
    <submittedName>
        <fullName evidence="4">DNA-binding transcriptional regulator, AcrR family</fullName>
    </submittedName>
</protein>